<name>A0A2T6BZ09_9BACL</name>
<dbReference type="AlphaFoldDB" id="A0A2T6BZ09"/>
<evidence type="ECO:0000256" key="1">
    <source>
        <dbReference type="SAM" id="Coils"/>
    </source>
</evidence>
<gene>
    <name evidence="2" type="ORF">C8P63_10771</name>
</gene>
<keyword evidence="1" id="KW-0175">Coiled coil</keyword>
<evidence type="ECO:0000313" key="2">
    <source>
        <dbReference type="EMBL" id="PTX61276.1"/>
    </source>
</evidence>
<dbReference type="Proteomes" id="UP000244240">
    <property type="component" value="Unassembled WGS sequence"/>
</dbReference>
<organism evidence="2 3">
    <name type="scientific">Melghirimyces profundicolus</name>
    <dbReference type="NCBI Taxonomy" id="1242148"/>
    <lineage>
        <taxon>Bacteria</taxon>
        <taxon>Bacillati</taxon>
        <taxon>Bacillota</taxon>
        <taxon>Bacilli</taxon>
        <taxon>Bacillales</taxon>
        <taxon>Thermoactinomycetaceae</taxon>
        <taxon>Melghirimyces</taxon>
    </lineage>
</organism>
<reference evidence="2 3" key="1">
    <citation type="submission" date="2018-04" db="EMBL/GenBank/DDBJ databases">
        <title>Genomic Encyclopedia of Archaeal and Bacterial Type Strains, Phase II (KMG-II): from individual species to whole genera.</title>
        <authorList>
            <person name="Goeker M."/>
        </authorList>
    </citation>
    <scope>NUCLEOTIDE SEQUENCE [LARGE SCALE GENOMIC DNA]</scope>
    <source>
        <strain evidence="2 3">DSM 45787</strain>
    </source>
</reference>
<proteinExistence type="predicted"/>
<dbReference type="RefSeq" id="WP_108022574.1">
    <property type="nucleotide sequence ID" value="NZ_QBKR01000007.1"/>
</dbReference>
<feature type="coiled-coil region" evidence="1">
    <location>
        <begin position="21"/>
        <end position="48"/>
    </location>
</feature>
<protein>
    <submittedName>
        <fullName evidence="2">Uncharacterized protein</fullName>
    </submittedName>
</protein>
<dbReference type="OrthoDB" id="2987602at2"/>
<dbReference type="EMBL" id="QBKR01000007">
    <property type="protein sequence ID" value="PTX61276.1"/>
    <property type="molecule type" value="Genomic_DNA"/>
</dbReference>
<sequence length="191" mass="22959">MFSKLKRLFDFTPDPDYSEEKEYLHRELQRLKKENDELRLKHQMARKQSVERGESKRYHLEFFLYDAKSDQETQYTEADIHRYPMMGFTIHYLDEKGKAGRPEWMGHLLNGLEKTFEAMKVVSHTVDESSLYSFFVDLKLFPHIEVKKCIYLVFQQLYQWQENGRDQVSMRVHIGGDELYRELLNGHLEAV</sequence>
<evidence type="ECO:0000313" key="3">
    <source>
        <dbReference type="Proteomes" id="UP000244240"/>
    </source>
</evidence>
<comment type="caution">
    <text evidence="2">The sequence shown here is derived from an EMBL/GenBank/DDBJ whole genome shotgun (WGS) entry which is preliminary data.</text>
</comment>
<keyword evidence="3" id="KW-1185">Reference proteome</keyword>
<accession>A0A2T6BZ09</accession>